<reference evidence="1 2" key="1">
    <citation type="submission" date="2014-03" db="EMBL/GenBank/DDBJ databases">
        <title>The Complete Genome Sequence of Bacillus bombyseptieus.</title>
        <authorList>
            <person name="Cheng T."/>
            <person name="Lin P."/>
            <person name="Jin S."/>
            <person name="Wu Y."/>
            <person name="Fu B."/>
            <person name="Long R."/>
            <person name="Liu D."/>
            <person name="Guo Y."/>
            <person name="Peng L."/>
            <person name="Xia Q."/>
        </authorList>
    </citation>
    <scope>NUCLEOTIDE SEQUENCE [LARGE SCALE GENOMIC DNA]</scope>
    <source>
        <strain evidence="2">wang</strain>
    </source>
</reference>
<name>A0A9W3KY11_9BACI</name>
<sequence length="99" mass="11313">MILKIKRGENFAFIDNEGDIQHQVRVSGNNESLVKSLDNILNVQTGIRFRGEIKGIPHKLITKSGKNPPTINKSNKLYLMEYFKRDLELQGFTVEIIKA</sequence>
<protein>
    <submittedName>
        <fullName evidence="1">Uncharacterized protein</fullName>
    </submittedName>
</protein>
<evidence type="ECO:0000313" key="2">
    <source>
        <dbReference type="Proteomes" id="UP000031778"/>
    </source>
</evidence>
<organism evidence="1 2">
    <name type="scientific">Bacillus bombysepticus str. Wang</name>
    <dbReference type="NCBI Taxonomy" id="1330043"/>
    <lineage>
        <taxon>Bacteria</taxon>
        <taxon>Bacillati</taxon>
        <taxon>Bacillota</taxon>
        <taxon>Bacilli</taxon>
        <taxon>Bacillales</taxon>
        <taxon>Bacillaceae</taxon>
        <taxon>Bacillus</taxon>
        <taxon>Bacillus cereus group</taxon>
    </lineage>
</organism>
<dbReference type="AlphaFoldDB" id="A0A9W3KY11"/>
<keyword evidence="2" id="KW-1185">Reference proteome</keyword>
<proteinExistence type="predicted"/>
<dbReference type="KEGG" id="bby:CY96_07875"/>
<accession>A0A9W3KY11</accession>
<gene>
    <name evidence="1" type="ORF">CY96_07875</name>
</gene>
<dbReference type="Proteomes" id="UP000031778">
    <property type="component" value="Chromosome"/>
</dbReference>
<dbReference type="RefSeq" id="WP_044584307.1">
    <property type="nucleotide sequence ID" value="NZ_CP007512.1"/>
</dbReference>
<evidence type="ECO:0000313" key="1">
    <source>
        <dbReference type="EMBL" id="AHX17919.1"/>
    </source>
</evidence>
<dbReference type="EMBL" id="CP007512">
    <property type="protein sequence ID" value="AHX17919.1"/>
    <property type="molecule type" value="Genomic_DNA"/>
</dbReference>